<dbReference type="Proteomes" id="UP001279642">
    <property type="component" value="Unassembled WGS sequence"/>
</dbReference>
<comment type="caution">
    <text evidence="2">The sequence shown here is derived from an EMBL/GenBank/DDBJ whole genome shotgun (WGS) entry which is preliminary data.</text>
</comment>
<reference evidence="2 3" key="1">
    <citation type="journal article" date="2016" name="Antonie Van Leeuwenhoek">
        <title>Dongia soli sp. nov., isolated from soil from Dokdo, Korea.</title>
        <authorList>
            <person name="Kim D.U."/>
            <person name="Lee H."/>
            <person name="Kim H."/>
            <person name="Kim S.G."/>
            <person name="Ka J.O."/>
        </authorList>
    </citation>
    <scope>NUCLEOTIDE SEQUENCE [LARGE SCALE GENOMIC DNA]</scope>
    <source>
        <strain evidence="2 3">D78</strain>
    </source>
</reference>
<dbReference type="InterPro" id="IPR036610">
    <property type="entry name" value="PEBP-like_sf"/>
</dbReference>
<dbReference type="SUPFAM" id="SSF49777">
    <property type="entry name" value="PEBP-like"/>
    <property type="match status" value="1"/>
</dbReference>
<proteinExistence type="predicted"/>
<evidence type="ECO:0000313" key="2">
    <source>
        <dbReference type="EMBL" id="MDY0883210.1"/>
    </source>
</evidence>
<gene>
    <name evidence="2" type="ORF">SMD27_10170</name>
</gene>
<dbReference type="RefSeq" id="WP_320508255.1">
    <property type="nucleotide sequence ID" value="NZ_JAXCLW010000002.1"/>
</dbReference>
<keyword evidence="3" id="KW-1185">Reference proteome</keyword>
<feature type="region of interest" description="Disordered" evidence="1">
    <location>
        <begin position="73"/>
        <end position="100"/>
    </location>
</feature>
<protein>
    <submittedName>
        <fullName evidence="2">Uncharacterized protein</fullName>
    </submittedName>
</protein>
<dbReference type="EMBL" id="JAXCLW010000002">
    <property type="protein sequence ID" value="MDY0883210.1"/>
    <property type="molecule type" value="Genomic_DNA"/>
</dbReference>
<sequence>MRQHLLLLIGIAALTACSSTEPTEKSNPNTMTVDFAWKPSHLCSGISPKVEIGNFPAGTSYFAVRLRDRDNPSSALGGGEVANTGSGVLPEGSLKSYTGPCTQGSEPHYYYFEAAAIDHDGKSIAYGKSQPQPLP</sequence>
<accession>A0ABU5EA39</accession>
<evidence type="ECO:0000313" key="3">
    <source>
        <dbReference type="Proteomes" id="UP001279642"/>
    </source>
</evidence>
<dbReference type="Gene3D" id="3.90.280.10">
    <property type="entry name" value="PEBP-like"/>
    <property type="match status" value="1"/>
</dbReference>
<evidence type="ECO:0000256" key="1">
    <source>
        <dbReference type="SAM" id="MobiDB-lite"/>
    </source>
</evidence>
<organism evidence="2 3">
    <name type="scientific">Dongia soli</name>
    <dbReference type="NCBI Taxonomy" id="600628"/>
    <lineage>
        <taxon>Bacteria</taxon>
        <taxon>Pseudomonadati</taxon>
        <taxon>Pseudomonadota</taxon>
        <taxon>Alphaproteobacteria</taxon>
        <taxon>Rhodospirillales</taxon>
        <taxon>Dongiaceae</taxon>
        <taxon>Dongia</taxon>
    </lineage>
</organism>
<name>A0ABU5EA39_9PROT</name>
<dbReference type="PROSITE" id="PS51257">
    <property type="entry name" value="PROKAR_LIPOPROTEIN"/>
    <property type="match status" value="1"/>
</dbReference>